<dbReference type="AlphaFoldDB" id="A0A1Q9ERM4"/>
<proteinExistence type="predicted"/>
<dbReference type="Proteomes" id="UP000186817">
    <property type="component" value="Unassembled WGS sequence"/>
</dbReference>
<accession>A0A1Q9ERM4</accession>
<evidence type="ECO:0000313" key="1">
    <source>
        <dbReference type="EMBL" id="OLQ10079.1"/>
    </source>
</evidence>
<comment type="caution">
    <text evidence="1">The sequence shown here is derived from an EMBL/GenBank/DDBJ whole genome shotgun (WGS) entry which is preliminary data.</text>
</comment>
<keyword evidence="2" id="KW-1185">Reference proteome</keyword>
<dbReference type="EMBL" id="LSRX01000084">
    <property type="protein sequence ID" value="OLQ10079.1"/>
    <property type="molecule type" value="Genomic_DNA"/>
</dbReference>
<reference evidence="1 2" key="1">
    <citation type="submission" date="2016-02" db="EMBL/GenBank/DDBJ databases">
        <title>Genome analysis of coral dinoflagellate symbionts highlights evolutionary adaptations to a symbiotic lifestyle.</title>
        <authorList>
            <person name="Aranda M."/>
            <person name="Li Y."/>
            <person name="Liew Y.J."/>
            <person name="Baumgarten S."/>
            <person name="Simakov O."/>
            <person name="Wilson M."/>
            <person name="Piel J."/>
            <person name="Ashoor H."/>
            <person name="Bougouffa S."/>
            <person name="Bajic V.B."/>
            <person name="Ryu T."/>
            <person name="Ravasi T."/>
            <person name="Bayer T."/>
            <person name="Micklem G."/>
            <person name="Kim H."/>
            <person name="Bhak J."/>
            <person name="Lajeunesse T.C."/>
            <person name="Voolstra C.R."/>
        </authorList>
    </citation>
    <scope>NUCLEOTIDE SEQUENCE [LARGE SCALE GENOMIC DNA]</scope>
    <source>
        <strain evidence="1 2">CCMP2467</strain>
    </source>
</reference>
<gene>
    <name evidence="1" type="ORF">AK812_SmicGene6221</name>
</gene>
<sequence>MICAEEHCRNFKGAESAIHMKMFTTFARKDEKAAAAVDQDPLAAFYDNRPKVTDFEDPEEVRSGNPCFLGSGIFFNASRFDAAIHGLVTDAVRCIWPATGLTLLDAGGTSSAVSLLRSWLLAERPPISFHHSCQTPPPSLPLDNSESPSIFTFVEEAPDTAWHVCSVRWEALSVQAAFPLWILSEALNHLEFTLEALSVPRLRASLVTRSLAKDCLLAQSRPCRCDVCQSSIRWSAIGHRILFLRRLLTFLRLLRRVRYGLALWAPMLYRICPQAAGESTVALLGFGPLIASSASTSKASRRPSDLYAAK</sequence>
<name>A0A1Q9ERM4_SYMMI</name>
<evidence type="ECO:0000313" key="2">
    <source>
        <dbReference type="Proteomes" id="UP000186817"/>
    </source>
</evidence>
<protein>
    <submittedName>
        <fullName evidence="1">Uncharacterized protein</fullName>
    </submittedName>
</protein>
<dbReference type="OrthoDB" id="10295456at2759"/>
<organism evidence="1 2">
    <name type="scientific">Symbiodinium microadriaticum</name>
    <name type="common">Dinoflagellate</name>
    <name type="synonym">Zooxanthella microadriatica</name>
    <dbReference type="NCBI Taxonomy" id="2951"/>
    <lineage>
        <taxon>Eukaryota</taxon>
        <taxon>Sar</taxon>
        <taxon>Alveolata</taxon>
        <taxon>Dinophyceae</taxon>
        <taxon>Suessiales</taxon>
        <taxon>Symbiodiniaceae</taxon>
        <taxon>Symbiodinium</taxon>
    </lineage>
</organism>